<keyword evidence="3" id="KW-0288">FMN</keyword>
<evidence type="ECO:0000256" key="1">
    <source>
        <dbReference type="ARBA" id="ARBA00001917"/>
    </source>
</evidence>
<name>A0A084A7J9_LACLC</name>
<dbReference type="AlphaFoldDB" id="A0A084A7J9"/>
<evidence type="ECO:0000256" key="3">
    <source>
        <dbReference type="ARBA" id="ARBA00022643"/>
    </source>
</evidence>
<proteinExistence type="inferred from homology"/>
<dbReference type="Proteomes" id="UP000028401">
    <property type="component" value="Unassembled WGS sequence"/>
</dbReference>
<dbReference type="PANTHER" id="PTHR33798">
    <property type="entry name" value="FLAVOPROTEIN OXYGENASE"/>
    <property type="match status" value="1"/>
</dbReference>
<accession>A0A084A7J9</accession>
<dbReference type="InterPro" id="IPR002563">
    <property type="entry name" value="Flavin_Rdtase-like_dom"/>
</dbReference>
<comment type="similarity">
    <text evidence="4">Belongs to the flavoredoxin family.</text>
</comment>
<comment type="cofactor">
    <cofactor evidence="1">
        <name>FMN</name>
        <dbReference type="ChEBI" id="CHEBI:58210"/>
    </cofactor>
</comment>
<sequence>MKSYQADELDEKTVYKLLSGSIVPRPIAWVTSQNSDGLVNVAPFSFFNVASANPPLLSISFTGNKDSLNNLLTTKEAVVHLVNEDNVELMNQTAAPLAKHISEAKEFSLELVPSQKVQVPSLKESKVRLETKLYHHLPLGENGHLVLLEVVNFSFADELLDEENFHVNLTKLKPVGRLAGDDYSTLGNRFSLLRPR</sequence>
<feature type="domain" description="Flavin reductase like" evidence="5">
    <location>
        <begin position="20"/>
        <end position="167"/>
    </location>
</feature>
<dbReference type="GO" id="GO:0010181">
    <property type="term" value="F:FMN binding"/>
    <property type="evidence" value="ECO:0007669"/>
    <property type="project" value="InterPro"/>
</dbReference>
<evidence type="ECO:0000259" key="5">
    <source>
        <dbReference type="SMART" id="SM00903"/>
    </source>
</evidence>
<dbReference type="Gene3D" id="2.30.110.10">
    <property type="entry name" value="Electron Transport, Fmn-binding Protein, Chain A"/>
    <property type="match status" value="1"/>
</dbReference>
<dbReference type="EMBL" id="AZSI01000204">
    <property type="protein sequence ID" value="KEY61278.1"/>
    <property type="molecule type" value="Genomic_DNA"/>
</dbReference>
<reference evidence="6 7" key="1">
    <citation type="submission" date="2014-06" db="EMBL/GenBank/DDBJ databases">
        <title>Draft genome sequence of the putrescine producing strain Lactococcus lactis subsp cremoris GE214.</title>
        <authorList>
            <person name="Ladero V."/>
            <person name="Linares D.M."/>
            <person name="del Rio B."/>
            <person name="Mayo B."/>
            <person name="Martin M.C."/>
            <person name="Fernandez M."/>
            <person name="Alvarez M.A."/>
        </authorList>
    </citation>
    <scope>NUCLEOTIDE SEQUENCE [LARGE SCALE GENOMIC DNA]</scope>
    <source>
        <strain evidence="6 7">GE214</strain>
    </source>
</reference>
<evidence type="ECO:0000313" key="6">
    <source>
        <dbReference type="EMBL" id="KEY61278.1"/>
    </source>
</evidence>
<comment type="caution">
    <text evidence="6">The sequence shown here is derived from an EMBL/GenBank/DDBJ whole genome shotgun (WGS) entry which is preliminary data.</text>
</comment>
<evidence type="ECO:0000256" key="4">
    <source>
        <dbReference type="ARBA" id="ARBA00038054"/>
    </source>
</evidence>
<dbReference type="RefSeq" id="WP_011834199.1">
    <property type="nucleotide sequence ID" value="NZ_AZSI01000204.1"/>
</dbReference>
<dbReference type="PATRIC" id="fig|1415168.3.peg.2658"/>
<gene>
    <name evidence="6" type="ORF">U725_02608</name>
</gene>
<organism evidence="6 7">
    <name type="scientific">Lactococcus cremoris subsp. cremoris GE214</name>
    <dbReference type="NCBI Taxonomy" id="1415168"/>
    <lineage>
        <taxon>Bacteria</taxon>
        <taxon>Bacillati</taxon>
        <taxon>Bacillota</taxon>
        <taxon>Bacilli</taxon>
        <taxon>Lactobacillales</taxon>
        <taxon>Streptococcaceae</taxon>
        <taxon>Lactococcus</taxon>
        <taxon>Lactococcus cremoris subsp. cremoris</taxon>
    </lineage>
</organism>
<dbReference type="PANTHER" id="PTHR33798:SF5">
    <property type="entry name" value="FLAVIN REDUCTASE LIKE DOMAIN-CONTAINING PROTEIN"/>
    <property type="match status" value="1"/>
</dbReference>
<dbReference type="SMR" id="A0A084A7J9"/>
<dbReference type="GO" id="GO:0016646">
    <property type="term" value="F:oxidoreductase activity, acting on the CH-NH group of donors, NAD or NADP as acceptor"/>
    <property type="evidence" value="ECO:0007669"/>
    <property type="project" value="UniProtKB-ARBA"/>
</dbReference>
<dbReference type="InterPro" id="IPR012349">
    <property type="entry name" value="Split_barrel_FMN-bd"/>
</dbReference>
<dbReference type="Pfam" id="PF01613">
    <property type="entry name" value="Flavin_Reduct"/>
    <property type="match status" value="1"/>
</dbReference>
<evidence type="ECO:0000256" key="2">
    <source>
        <dbReference type="ARBA" id="ARBA00022630"/>
    </source>
</evidence>
<protein>
    <submittedName>
        <fullName evidence="6">Putative flavoprotein oxygenase</fullName>
    </submittedName>
</protein>
<keyword evidence="2" id="KW-0285">Flavoprotein</keyword>
<evidence type="ECO:0000313" key="7">
    <source>
        <dbReference type="Proteomes" id="UP000028401"/>
    </source>
</evidence>
<dbReference type="SUPFAM" id="SSF50475">
    <property type="entry name" value="FMN-binding split barrel"/>
    <property type="match status" value="1"/>
</dbReference>
<dbReference type="SMART" id="SM00903">
    <property type="entry name" value="Flavin_Reduct"/>
    <property type="match status" value="1"/>
</dbReference>